<evidence type="ECO:0000313" key="1">
    <source>
        <dbReference type="EMBL" id="QCI60163.1"/>
    </source>
</evidence>
<accession>A0A4D7ARN3</accession>
<evidence type="ECO:0000313" key="2">
    <source>
        <dbReference type="Proteomes" id="UP000298642"/>
    </source>
</evidence>
<dbReference type="Proteomes" id="UP000298642">
    <property type="component" value="Chromosome"/>
</dbReference>
<name>A0A4D7ARN3_9FIRM</name>
<dbReference type="AlphaFoldDB" id="A0A4D7ARN3"/>
<dbReference type="KEGG" id="obj:EIO64_13865"/>
<reference evidence="2" key="1">
    <citation type="submission" date="2018-12" db="EMBL/GenBank/DDBJ databases">
        <title>Dusodibacter welbiota gen. nov., sp. nov., isolated from human faeces and emended description of the Oscillibacter genus.</title>
        <authorList>
            <person name="Le Roy T."/>
            <person name="Van der Smissen P."/>
            <person name="Delzenne N."/>
            <person name="Muccioli G."/>
            <person name="Collet J.F."/>
            <person name="Cani P.D."/>
        </authorList>
    </citation>
    <scope>NUCLEOTIDE SEQUENCE [LARGE SCALE GENOMIC DNA]</scope>
    <source>
        <strain evidence="2">J115</strain>
    </source>
</reference>
<sequence>MLYFCNDFFLQFAFLNDISFLSENGLEWREGRCRSADKSAWDMSRHTAGYRSAEAVLRTNQDHFSAFAIIRFRSRNPVTFVVAKMVHGQAHKRRPPSRHVVDACRTGFWDAEDEELPYAVGSSEDGALTAALVTRSEKAVCAIGIGAKTAVARSAV</sequence>
<dbReference type="RefSeq" id="WP_136891510.1">
    <property type="nucleotide sequence ID" value="NZ_CP034413.3"/>
</dbReference>
<proteinExistence type="predicted"/>
<protein>
    <submittedName>
        <fullName evidence="1">Uncharacterized protein</fullName>
    </submittedName>
</protein>
<keyword evidence="2" id="KW-1185">Reference proteome</keyword>
<dbReference type="EMBL" id="CP034413">
    <property type="protein sequence ID" value="QCI60163.1"/>
    <property type="molecule type" value="Genomic_DNA"/>
</dbReference>
<organism evidence="1 2">
    <name type="scientific">Dysosmobacter welbionis</name>
    <dbReference type="NCBI Taxonomy" id="2093857"/>
    <lineage>
        <taxon>Bacteria</taxon>
        <taxon>Bacillati</taxon>
        <taxon>Bacillota</taxon>
        <taxon>Clostridia</taxon>
        <taxon>Eubacteriales</taxon>
        <taxon>Oscillospiraceae</taxon>
        <taxon>Dysosmobacter</taxon>
    </lineage>
</organism>
<gene>
    <name evidence="1" type="ORF">EIO64_13865</name>
</gene>